<evidence type="ECO:0000313" key="3">
    <source>
        <dbReference type="EMBL" id="AZG73316.1"/>
    </source>
</evidence>
<feature type="active site" description="Tele-phosphohistidine intermediate" evidence="1">
    <location>
        <position position="8"/>
    </location>
</feature>
<keyword evidence="4" id="KW-1185">Reference proteome</keyword>
<dbReference type="SMART" id="SM00855">
    <property type="entry name" value="PGAM"/>
    <property type="match status" value="1"/>
</dbReference>
<sequence>MPVFFCRHGQTHWNVKGLIQGQFNSELTNVGKSQALALANKAKTHQIEHVVCSDLGRAVETGTIVSTFLGSKLEIMPEIRERGFGILQGISRTEQPQLWDAFDNKHLNDELNIQGSESASQVAIRIARTISSLCDNNTDRNVLLIGHGEWLRIFINIHNGHHPWSDFSVLPDNCEIIKIEKR</sequence>
<proteinExistence type="predicted"/>
<dbReference type="SUPFAM" id="SSF53254">
    <property type="entry name" value="Phosphoglycerate mutase-like"/>
    <property type="match status" value="1"/>
</dbReference>
<dbReference type="GO" id="GO:0016791">
    <property type="term" value="F:phosphatase activity"/>
    <property type="evidence" value="ECO:0007669"/>
    <property type="project" value="TreeGrafter"/>
</dbReference>
<organism evidence="3 4">
    <name type="scientific">Shewanella livingstonensis</name>
    <dbReference type="NCBI Taxonomy" id="150120"/>
    <lineage>
        <taxon>Bacteria</taxon>
        <taxon>Pseudomonadati</taxon>
        <taxon>Pseudomonadota</taxon>
        <taxon>Gammaproteobacteria</taxon>
        <taxon>Alteromonadales</taxon>
        <taxon>Shewanellaceae</taxon>
        <taxon>Shewanella</taxon>
    </lineage>
</organism>
<feature type="binding site" evidence="2">
    <location>
        <begin position="7"/>
        <end position="14"/>
    </location>
    <ligand>
        <name>substrate</name>
    </ligand>
</feature>
<evidence type="ECO:0000313" key="4">
    <source>
        <dbReference type="Proteomes" id="UP000278035"/>
    </source>
</evidence>
<dbReference type="InterPro" id="IPR050275">
    <property type="entry name" value="PGM_Phosphatase"/>
</dbReference>
<dbReference type="OrthoDB" id="9781415at2"/>
<dbReference type="GO" id="GO:0005829">
    <property type="term" value="C:cytosol"/>
    <property type="evidence" value="ECO:0007669"/>
    <property type="project" value="TreeGrafter"/>
</dbReference>
<reference evidence="4" key="1">
    <citation type="submission" date="2018-11" db="EMBL/GenBank/DDBJ databases">
        <title>Shewanella sp. M2.</title>
        <authorList>
            <person name="Hwang Y.J."/>
            <person name="Hwang C.Y."/>
        </authorList>
    </citation>
    <scope>NUCLEOTIDE SEQUENCE [LARGE SCALE GENOMIC DNA]</scope>
    <source>
        <strain evidence="4">LMG 19866</strain>
    </source>
</reference>
<name>A0A3G8LUJ3_9GAMM</name>
<dbReference type="AlphaFoldDB" id="A0A3G8LUJ3"/>
<accession>A0A3G8LUJ3</accession>
<dbReference type="KEGG" id="slj:EGC82_11405"/>
<dbReference type="Pfam" id="PF00300">
    <property type="entry name" value="His_Phos_1"/>
    <property type="match status" value="1"/>
</dbReference>
<evidence type="ECO:0000256" key="1">
    <source>
        <dbReference type="PIRSR" id="PIRSR613078-1"/>
    </source>
</evidence>
<evidence type="ECO:0000256" key="2">
    <source>
        <dbReference type="PIRSR" id="PIRSR613078-2"/>
    </source>
</evidence>
<dbReference type="InterPro" id="IPR029033">
    <property type="entry name" value="His_PPase_superfam"/>
</dbReference>
<dbReference type="Proteomes" id="UP000278035">
    <property type="component" value="Chromosome"/>
</dbReference>
<dbReference type="PIRSF" id="PIRSF000709">
    <property type="entry name" value="6PFK_2-Ptase"/>
    <property type="match status" value="1"/>
</dbReference>
<protein>
    <submittedName>
        <fullName evidence="3">Histidine phosphatase family protein</fullName>
    </submittedName>
</protein>
<dbReference type="EMBL" id="CP034015">
    <property type="protein sequence ID" value="AZG73316.1"/>
    <property type="molecule type" value="Genomic_DNA"/>
</dbReference>
<dbReference type="CDD" id="cd07067">
    <property type="entry name" value="HP_PGM_like"/>
    <property type="match status" value="1"/>
</dbReference>
<dbReference type="Gene3D" id="3.40.50.1240">
    <property type="entry name" value="Phosphoglycerate mutase-like"/>
    <property type="match status" value="1"/>
</dbReference>
<feature type="active site" description="Proton donor/acceptor" evidence="1">
    <location>
        <position position="81"/>
    </location>
</feature>
<dbReference type="PANTHER" id="PTHR48100">
    <property type="entry name" value="BROAD-SPECIFICITY PHOSPHATASE YOR283W-RELATED"/>
    <property type="match status" value="1"/>
</dbReference>
<dbReference type="PANTHER" id="PTHR48100:SF44">
    <property type="entry name" value="PHOSPHATASE C1620.13-RELATED"/>
    <property type="match status" value="1"/>
</dbReference>
<dbReference type="InterPro" id="IPR013078">
    <property type="entry name" value="His_Pase_superF_clade-1"/>
</dbReference>
<dbReference type="RefSeq" id="WP_124730873.1">
    <property type="nucleotide sequence ID" value="NZ_CBCSKC010000043.1"/>
</dbReference>
<feature type="binding site" evidence="2">
    <location>
        <position position="57"/>
    </location>
    <ligand>
        <name>substrate</name>
    </ligand>
</feature>
<gene>
    <name evidence="3" type="ORF">EGC82_11405</name>
</gene>